<dbReference type="AlphaFoldDB" id="A0AAJ0HQZ9"/>
<feature type="compositionally biased region" description="Basic and acidic residues" evidence="6">
    <location>
        <begin position="573"/>
        <end position="591"/>
    </location>
</feature>
<organism evidence="7 8">
    <name type="scientific">Lasiosphaeria hispida</name>
    <dbReference type="NCBI Taxonomy" id="260671"/>
    <lineage>
        <taxon>Eukaryota</taxon>
        <taxon>Fungi</taxon>
        <taxon>Dikarya</taxon>
        <taxon>Ascomycota</taxon>
        <taxon>Pezizomycotina</taxon>
        <taxon>Sordariomycetes</taxon>
        <taxon>Sordariomycetidae</taxon>
        <taxon>Sordariales</taxon>
        <taxon>Lasiosphaeriaceae</taxon>
        <taxon>Lasiosphaeria</taxon>
    </lineage>
</organism>
<comment type="caution">
    <text evidence="7">The sequence shown here is derived from an EMBL/GenBank/DDBJ whole genome shotgun (WGS) entry which is preliminary data.</text>
</comment>
<dbReference type="Gene3D" id="3.40.50.1820">
    <property type="entry name" value="alpha/beta hydrolase"/>
    <property type="match status" value="1"/>
</dbReference>
<evidence type="ECO:0000256" key="4">
    <source>
        <dbReference type="PIRNR" id="PIRNR018169"/>
    </source>
</evidence>
<evidence type="ECO:0000313" key="8">
    <source>
        <dbReference type="Proteomes" id="UP001275084"/>
    </source>
</evidence>
<dbReference type="PIRSF" id="PIRSF018169">
    <property type="entry name" value="PAF_acetylhydrolase"/>
    <property type="match status" value="1"/>
</dbReference>
<reference evidence="7" key="1">
    <citation type="journal article" date="2023" name="Mol. Phylogenet. Evol.">
        <title>Genome-scale phylogeny and comparative genomics of the fungal order Sordariales.</title>
        <authorList>
            <person name="Hensen N."/>
            <person name="Bonometti L."/>
            <person name="Westerberg I."/>
            <person name="Brannstrom I.O."/>
            <person name="Guillou S."/>
            <person name="Cros-Aarteil S."/>
            <person name="Calhoun S."/>
            <person name="Haridas S."/>
            <person name="Kuo A."/>
            <person name="Mondo S."/>
            <person name="Pangilinan J."/>
            <person name="Riley R."/>
            <person name="LaButti K."/>
            <person name="Andreopoulos B."/>
            <person name="Lipzen A."/>
            <person name="Chen C."/>
            <person name="Yan M."/>
            <person name="Daum C."/>
            <person name="Ng V."/>
            <person name="Clum A."/>
            <person name="Steindorff A."/>
            <person name="Ohm R.A."/>
            <person name="Martin F."/>
            <person name="Silar P."/>
            <person name="Natvig D.O."/>
            <person name="Lalanne C."/>
            <person name="Gautier V."/>
            <person name="Ament-Velasquez S.L."/>
            <person name="Kruys A."/>
            <person name="Hutchinson M.I."/>
            <person name="Powell A.J."/>
            <person name="Barry K."/>
            <person name="Miller A.N."/>
            <person name="Grigoriev I.V."/>
            <person name="Debuchy R."/>
            <person name="Gladieux P."/>
            <person name="Hiltunen Thoren M."/>
            <person name="Johannesson H."/>
        </authorList>
    </citation>
    <scope>NUCLEOTIDE SEQUENCE</scope>
    <source>
        <strain evidence="7">CBS 955.72</strain>
    </source>
</reference>
<evidence type="ECO:0000256" key="2">
    <source>
        <dbReference type="ARBA" id="ARBA00022963"/>
    </source>
</evidence>
<dbReference type="GO" id="GO:0003847">
    <property type="term" value="F:1-alkyl-2-acetylglycerophosphocholine esterase activity"/>
    <property type="evidence" value="ECO:0007669"/>
    <property type="project" value="UniProtKB-UniRule"/>
</dbReference>
<evidence type="ECO:0000256" key="3">
    <source>
        <dbReference type="ARBA" id="ARBA00023098"/>
    </source>
</evidence>
<comment type="similarity">
    <text evidence="4">Belongs to the serine esterase family.</text>
</comment>
<proteinExistence type="inferred from homology"/>
<feature type="region of interest" description="Disordered" evidence="6">
    <location>
        <begin position="473"/>
        <end position="494"/>
    </location>
</feature>
<evidence type="ECO:0000313" key="7">
    <source>
        <dbReference type="EMBL" id="KAK3359864.1"/>
    </source>
</evidence>
<feature type="active site" description="Nucleophile" evidence="5">
    <location>
        <position position="271"/>
    </location>
</feature>
<evidence type="ECO:0000256" key="1">
    <source>
        <dbReference type="ARBA" id="ARBA00022801"/>
    </source>
</evidence>
<accession>A0AAJ0HQZ9</accession>
<sequence length="591" mass="64535">MASFLSRLSPVPAFPEYTGPHKVGTVDVEIPVSGLNAPSPTPEGASDIHTVQFRVFYPAVPESHGKRITWLPAPQRQHISAYSQFLGAGNILASVLSFLPRHLHFTSIPVHKNATALHPAPEAPHSRWPTVIFSHGLGGNRNAYSHLAGSLASHGVVVVCPEHRDGSAALSLIRDPKNQDRSFTRSTRQMVPYVRIPHTQTTEIWEARDKQLRVRLWELGLGFEAILGLDRGDEALIRSNLNNSTPATALSQFTGILDIHEPGRIIFAGHSFGAATMVQLLKSTYYASRASITSMAHPLFTPRPSSALVQQINPSSPLILLDMWCFPLLSAATAPLYRLPLPCYASPSAPGGSAILAVESEGFYKWTDHLHTKARILSPEPSHSVVTPDAFARPDWSVRLAEPYFFYVQHSAHLNQSDFGVLFPWLTKRVFGAEQPERCLRLNLRAQLQFLRGNGYNVARTWVGDLVDGVGQVEKGGDGSESEGSEDENKGLRDGVSNDRTIFYRSAGDDGAPVEAWRWIDIVGLGEKASPSELELLAGARDKKEEAQAEEGERKMEGEMEPSLAGAAPLAEGAKKAVHAAEDMQKDATAK</sequence>
<dbReference type="InterPro" id="IPR029058">
    <property type="entry name" value="AB_hydrolase_fold"/>
</dbReference>
<reference evidence="7" key="2">
    <citation type="submission" date="2023-06" db="EMBL/GenBank/DDBJ databases">
        <authorList>
            <consortium name="Lawrence Berkeley National Laboratory"/>
            <person name="Haridas S."/>
            <person name="Hensen N."/>
            <person name="Bonometti L."/>
            <person name="Westerberg I."/>
            <person name="Brannstrom I.O."/>
            <person name="Guillou S."/>
            <person name="Cros-Aarteil S."/>
            <person name="Calhoun S."/>
            <person name="Kuo A."/>
            <person name="Mondo S."/>
            <person name="Pangilinan J."/>
            <person name="Riley R."/>
            <person name="Labutti K."/>
            <person name="Andreopoulos B."/>
            <person name="Lipzen A."/>
            <person name="Chen C."/>
            <person name="Yanf M."/>
            <person name="Daum C."/>
            <person name="Ng V."/>
            <person name="Clum A."/>
            <person name="Steindorff A."/>
            <person name="Ohm R."/>
            <person name="Martin F."/>
            <person name="Silar P."/>
            <person name="Natvig D."/>
            <person name="Lalanne C."/>
            <person name="Gautier V."/>
            <person name="Ament-Velasquez S.L."/>
            <person name="Kruys A."/>
            <person name="Hutchinson M.I."/>
            <person name="Powell A.J."/>
            <person name="Barry K."/>
            <person name="Miller A.N."/>
            <person name="Grigoriev I.V."/>
            <person name="Debuchy R."/>
            <person name="Gladieux P."/>
            <person name="Thoren M.H."/>
            <person name="Johannesson H."/>
        </authorList>
    </citation>
    <scope>NUCLEOTIDE SEQUENCE</scope>
    <source>
        <strain evidence="7">CBS 955.72</strain>
    </source>
</reference>
<evidence type="ECO:0000256" key="6">
    <source>
        <dbReference type="SAM" id="MobiDB-lite"/>
    </source>
</evidence>
<protein>
    <recommendedName>
        <fullName evidence="4">Putative phospholipase</fullName>
        <ecNumber evidence="4">3.1.1.47</ecNumber>
    </recommendedName>
</protein>
<feature type="active site" description="Charge relay system" evidence="5">
    <location>
        <position position="413"/>
    </location>
</feature>
<feature type="region of interest" description="Disordered" evidence="6">
    <location>
        <begin position="540"/>
        <end position="591"/>
    </location>
</feature>
<feature type="active site" description="Charge relay system" evidence="5">
    <location>
        <position position="322"/>
    </location>
</feature>
<keyword evidence="3 4" id="KW-0443">Lipid metabolism</keyword>
<dbReference type="GO" id="GO:0016042">
    <property type="term" value="P:lipid catabolic process"/>
    <property type="evidence" value="ECO:0007669"/>
    <property type="project" value="UniProtKB-KW"/>
</dbReference>
<dbReference type="SUPFAM" id="SSF53474">
    <property type="entry name" value="alpha/beta-Hydrolases"/>
    <property type="match status" value="1"/>
</dbReference>
<keyword evidence="2 4" id="KW-0442">Lipid degradation</keyword>
<dbReference type="PANTHER" id="PTHR10272:SF7">
    <property type="entry name" value="PHOSPHOLIPASE-RELATED"/>
    <property type="match status" value="1"/>
</dbReference>
<keyword evidence="8" id="KW-1185">Reference proteome</keyword>
<gene>
    <name evidence="7" type="ORF">B0T25DRAFT_577916</name>
</gene>
<comment type="catalytic activity">
    <reaction evidence="4">
        <text>a 1-O-alkyl-2-acetyl-sn-glycero-3-phosphocholine + H2O = a 1-O-alkyl-sn-glycero-3-phosphocholine + acetate + H(+)</text>
        <dbReference type="Rhea" id="RHEA:17777"/>
        <dbReference type="ChEBI" id="CHEBI:15377"/>
        <dbReference type="ChEBI" id="CHEBI:15378"/>
        <dbReference type="ChEBI" id="CHEBI:30089"/>
        <dbReference type="ChEBI" id="CHEBI:30909"/>
        <dbReference type="ChEBI" id="CHEBI:36707"/>
        <dbReference type="EC" id="3.1.1.47"/>
    </reaction>
</comment>
<dbReference type="Proteomes" id="UP001275084">
    <property type="component" value="Unassembled WGS sequence"/>
</dbReference>
<feature type="compositionally biased region" description="Basic and acidic residues" evidence="6">
    <location>
        <begin position="540"/>
        <end position="558"/>
    </location>
</feature>
<name>A0AAJ0HQZ9_9PEZI</name>
<keyword evidence="1 4" id="KW-0378">Hydrolase</keyword>
<dbReference type="Pfam" id="PF03403">
    <property type="entry name" value="PAF-AH_p_II"/>
    <property type="match status" value="1"/>
</dbReference>
<dbReference type="EC" id="3.1.1.47" evidence="4"/>
<dbReference type="PANTHER" id="PTHR10272">
    <property type="entry name" value="PLATELET-ACTIVATING FACTOR ACETYLHYDROLASE"/>
    <property type="match status" value="1"/>
</dbReference>
<dbReference type="EMBL" id="JAUIQD010000002">
    <property type="protein sequence ID" value="KAK3359864.1"/>
    <property type="molecule type" value="Genomic_DNA"/>
</dbReference>
<dbReference type="InterPro" id="IPR016715">
    <property type="entry name" value="PAF_acetylhydro_eukaryote"/>
</dbReference>
<evidence type="ECO:0000256" key="5">
    <source>
        <dbReference type="PIRSR" id="PIRSR018169-1"/>
    </source>
</evidence>